<dbReference type="InterPro" id="IPR011330">
    <property type="entry name" value="Glyco_hydro/deAcase_b/a-brl"/>
</dbReference>
<proteinExistence type="predicted"/>
<name>A0A540VL29_9CHLR</name>
<dbReference type="Proteomes" id="UP000317371">
    <property type="component" value="Unassembled WGS sequence"/>
</dbReference>
<dbReference type="InterPro" id="IPR029062">
    <property type="entry name" value="Class_I_gatase-like"/>
</dbReference>
<dbReference type="Gene3D" id="3.40.50.880">
    <property type="match status" value="1"/>
</dbReference>
<evidence type="ECO:0000313" key="2">
    <source>
        <dbReference type="Proteomes" id="UP000317371"/>
    </source>
</evidence>
<protein>
    <recommendedName>
        <fullName evidence="3">NodB homology domain-containing protein</fullName>
    </recommendedName>
</protein>
<dbReference type="GO" id="GO:0005975">
    <property type="term" value="P:carbohydrate metabolic process"/>
    <property type="evidence" value="ECO:0007669"/>
    <property type="project" value="InterPro"/>
</dbReference>
<comment type="caution">
    <text evidence="1">The sequence shown here is derived from an EMBL/GenBank/DDBJ whole genome shotgun (WGS) entry which is preliminary data.</text>
</comment>
<gene>
    <name evidence="1" type="ORF">FKZ61_03390</name>
</gene>
<dbReference type="OrthoDB" id="5573484at2"/>
<dbReference type="InParanoid" id="A0A540VL29"/>
<keyword evidence="2" id="KW-1185">Reference proteome</keyword>
<evidence type="ECO:0008006" key="3">
    <source>
        <dbReference type="Google" id="ProtNLM"/>
    </source>
</evidence>
<dbReference type="EMBL" id="VIGC01000003">
    <property type="protein sequence ID" value="TQE97470.1"/>
    <property type="molecule type" value="Genomic_DNA"/>
</dbReference>
<dbReference type="AlphaFoldDB" id="A0A540VL29"/>
<reference evidence="1 2" key="1">
    <citation type="submission" date="2019-06" db="EMBL/GenBank/DDBJ databases">
        <title>Genome sequence of Litorilinea aerophila BAA-2444.</title>
        <authorList>
            <person name="Maclea K.S."/>
            <person name="Maurais E.G."/>
            <person name="Iannazzi L.C."/>
        </authorList>
    </citation>
    <scope>NUCLEOTIDE SEQUENCE [LARGE SCALE GENOMIC DNA]</scope>
    <source>
        <strain evidence="1 2">ATCC BAA-2444</strain>
    </source>
</reference>
<evidence type="ECO:0000313" key="1">
    <source>
        <dbReference type="EMBL" id="TQE97470.1"/>
    </source>
</evidence>
<dbReference type="Gene3D" id="3.20.20.370">
    <property type="entry name" value="Glycoside hydrolase/deacetylase"/>
    <property type="match status" value="1"/>
</dbReference>
<organism evidence="1 2">
    <name type="scientific">Litorilinea aerophila</name>
    <dbReference type="NCBI Taxonomy" id="1204385"/>
    <lineage>
        <taxon>Bacteria</taxon>
        <taxon>Bacillati</taxon>
        <taxon>Chloroflexota</taxon>
        <taxon>Caldilineae</taxon>
        <taxon>Caldilineales</taxon>
        <taxon>Caldilineaceae</taxon>
        <taxon>Litorilinea</taxon>
    </lineage>
</organism>
<sequence>MNATASPLGLCILPEPAPNAGRTVAYPHYIHEALDHAGLCYRDVPPETLDAALDHLAILVTVGDAVLPETTQEELRRWVAAGGVWIAVAGTGGLADLLGVTPEPPAYRSFGGGAGTLGEGYLAPRQADHPAVAHLRLPLHFFNGLPARPAGATVLASVLDAHQRETPRAALTERQIGQGRCLFLAADLPGTLVRIQQGVGVTRDGVSAPDGTAPVEDRVLKSGDGGVLDWIFDRQPVPGVPGLQAFLEPVADLWRELLLRSIFHGATVRGVALPLLWLYPRNLPALAHISHDTDGNDVELGWELLEVVNRAGVRTTWCVILPGYPPELTAAIRDAGHELAMHYDSMTPGLPWSQEQFVRQWEELVALFGGERPVTNKNHYLRWEGDTELFRWCLDQGIQLDQSKGASKTGEAGFNFGTCHPYFPVDFAGERLDVLELCTPTQDLEVFAPEALGPALMEAVLRSHGVLHLLFHPAHIRKPGVVQAIQTMVEGCRAAGMAWWTAREINAWERARRQVTWRDYGQAHGAAQVTLETPAALPEATVLWLAPEVQACQVNGEPQPVTRVRRWGHDFLAVTLEGRSGAAYTLTLE</sequence>
<dbReference type="RefSeq" id="WP_141608663.1">
    <property type="nucleotide sequence ID" value="NZ_VIGC02000003.1"/>
</dbReference>
<dbReference type="SUPFAM" id="SSF88713">
    <property type="entry name" value="Glycoside hydrolase/deacetylase"/>
    <property type="match status" value="1"/>
</dbReference>
<accession>A0A540VL29</accession>
<dbReference type="SUPFAM" id="SSF52317">
    <property type="entry name" value="Class I glutamine amidotransferase-like"/>
    <property type="match status" value="1"/>
</dbReference>